<dbReference type="InterPro" id="IPR023299">
    <property type="entry name" value="ATPase_P-typ_cyto_dom_N"/>
</dbReference>
<comment type="caution">
    <text evidence="12">Lacks conserved residue(s) required for the propagation of feature annotation.</text>
</comment>
<sequence length="838" mass="91324">MRLETTSDCARLDAKDLLEFYKVNPETGLDNSEIRLRTNLYGLNILESKPEESLFVKFFKGVFMNPMVLLLLGSSVISILVGNYDDAFSITLAILIVSTVGFVQEYRSEQTLKALSELVPHFCTVLRDSNQTTINVTNLVPGDIVSFMTGDRIPADIRLITSSHLEIDESNLTGESESRYKTSQDYTPSLNSANDSSFSEQQNIAFMGTLVRNGAGSGVVCFTGSKTEFGRIHSMLQEIEEPRTPLQNSMDTLGAQLSMVSFAVIAVIMLVGLIQGLGWMNMFTISVSLAVAAIPEGLSIVVTVTLAVGVFKMAKRKAICKKLPSVETLGSTSVICVDKTGTLTLNKMEVQYLYTITDGLISLSPDNISQASSSWSYNQLLKSGNLCNNAKIDDKNELIGQATDIAMLNAALRVRGVDERERYNRISEIPFNSEVKKMSTTYPSFVEQEYYQSIASSLNPGSLNQTVLYVKGALEHIIDSCTTHYSHLGRISTLDDSLRQEVLAQAENLSHRGLRVVATALGVDEHNLSFIGFEVMKDPPRPDVDITISRLIKAGVRIVMITGDSEDTALAIASSVGIPSASGSSSCMNGNQLEKISDAELAQVIGGISVFARSTPKHKVKIVRALQSIGEVVGMMGDGVNDAPALRLADIGISMGHGGTEVAKEASDLILVNDDLSTVLAAIEEGKSIFSNIQNFLTFQLSTSVAALSLIAVSTAFGLPNPLNAMQILWINILMDGPPAQSLGVEPPDHNNMMLPPRPRNAPILNKRVLRKVLMSGFIILVGTLFVSVLIINELFKKRDDIMNMIWPKERSSMMYTKYSKSRFNISTFDNVGIDSKV</sequence>
<keyword evidence="16" id="KW-1185">Reference proteome</keyword>
<dbReference type="SMART" id="SM00831">
    <property type="entry name" value="Cation_ATPase_N"/>
    <property type="match status" value="1"/>
</dbReference>
<dbReference type="Gene3D" id="1.20.1110.10">
    <property type="entry name" value="Calcium-transporting ATPase, transmembrane domain"/>
    <property type="match status" value="1"/>
</dbReference>
<dbReference type="STRING" id="133383.A0A1R0H707"/>
<comment type="subcellular location">
    <subcellularLocation>
        <location evidence="1">Endomembrane system</location>
        <topology evidence="1">Multi-pass membrane protein</topology>
    </subcellularLocation>
    <subcellularLocation>
        <location evidence="12">Membrane</location>
        <topology evidence="12">Multi-pass membrane protein</topology>
    </subcellularLocation>
</comment>
<comment type="catalytic activity">
    <reaction evidence="12">
        <text>Ca(2+)(in) + ATP + H2O = Ca(2+)(out) + ADP + phosphate + H(+)</text>
        <dbReference type="Rhea" id="RHEA:18105"/>
        <dbReference type="ChEBI" id="CHEBI:15377"/>
        <dbReference type="ChEBI" id="CHEBI:15378"/>
        <dbReference type="ChEBI" id="CHEBI:29108"/>
        <dbReference type="ChEBI" id="CHEBI:30616"/>
        <dbReference type="ChEBI" id="CHEBI:43474"/>
        <dbReference type="ChEBI" id="CHEBI:456216"/>
        <dbReference type="EC" id="7.2.2.10"/>
    </reaction>
</comment>
<organism evidence="15 16">
    <name type="scientific">Smittium mucronatum</name>
    <dbReference type="NCBI Taxonomy" id="133383"/>
    <lineage>
        <taxon>Eukaryota</taxon>
        <taxon>Fungi</taxon>
        <taxon>Fungi incertae sedis</taxon>
        <taxon>Zoopagomycota</taxon>
        <taxon>Kickxellomycotina</taxon>
        <taxon>Harpellomycetes</taxon>
        <taxon>Harpellales</taxon>
        <taxon>Legeriomycetaceae</taxon>
        <taxon>Smittium</taxon>
    </lineage>
</organism>
<keyword evidence="5 12" id="KW-0547">Nucleotide-binding</keyword>
<dbReference type="Gene3D" id="3.40.1110.10">
    <property type="entry name" value="Calcium-transporting ATPase, cytoplasmic domain N"/>
    <property type="match status" value="1"/>
</dbReference>
<keyword evidence="10 12" id="KW-0406">Ion transport</keyword>
<dbReference type="GO" id="GO:0016020">
    <property type="term" value="C:membrane"/>
    <property type="evidence" value="ECO:0007669"/>
    <property type="project" value="UniProtKB-SubCell"/>
</dbReference>
<dbReference type="PANTHER" id="PTHR42861">
    <property type="entry name" value="CALCIUM-TRANSPORTING ATPASE"/>
    <property type="match status" value="1"/>
</dbReference>
<evidence type="ECO:0000256" key="12">
    <source>
        <dbReference type="RuleBase" id="RU361146"/>
    </source>
</evidence>
<keyword evidence="7 12" id="KW-0067">ATP-binding</keyword>
<comment type="similarity">
    <text evidence="12">Belongs to the cation transport ATPase (P-type) (TC 3.A.3) family.</text>
</comment>
<dbReference type="GO" id="GO:0012505">
    <property type="term" value="C:endomembrane system"/>
    <property type="evidence" value="ECO:0007669"/>
    <property type="project" value="UniProtKB-SubCell"/>
</dbReference>
<evidence type="ECO:0000256" key="8">
    <source>
        <dbReference type="ARBA" id="ARBA00022967"/>
    </source>
</evidence>
<feature type="compositionally biased region" description="Polar residues" evidence="13">
    <location>
        <begin position="183"/>
        <end position="195"/>
    </location>
</feature>
<keyword evidence="9 12" id="KW-1133">Transmembrane helix</keyword>
<dbReference type="PROSITE" id="PS01229">
    <property type="entry name" value="COF_2"/>
    <property type="match status" value="1"/>
</dbReference>
<dbReference type="SUPFAM" id="SSF81660">
    <property type="entry name" value="Metal cation-transporting ATPase, ATP-binding domain N"/>
    <property type="match status" value="1"/>
</dbReference>
<keyword evidence="3 12" id="KW-0109">Calcium transport</keyword>
<dbReference type="AlphaFoldDB" id="A0A1R0H707"/>
<evidence type="ECO:0000256" key="13">
    <source>
        <dbReference type="SAM" id="MobiDB-lite"/>
    </source>
</evidence>
<keyword evidence="4 12" id="KW-0812">Transmembrane</keyword>
<dbReference type="EMBL" id="LSSL01000292">
    <property type="protein sequence ID" value="OLY84955.1"/>
    <property type="molecule type" value="Genomic_DNA"/>
</dbReference>
<evidence type="ECO:0000313" key="15">
    <source>
        <dbReference type="EMBL" id="OLY84955.1"/>
    </source>
</evidence>
<dbReference type="InterPro" id="IPR004014">
    <property type="entry name" value="ATPase_P-typ_cation-transptr_N"/>
</dbReference>
<dbReference type="NCBIfam" id="TIGR01494">
    <property type="entry name" value="ATPase_P-type"/>
    <property type="match status" value="3"/>
</dbReference>
<feature type="transmembrane region" description="Helical" evidence="12">
    <location>
        <begin position="257"/>
        <end position="279"/>
    </location>
</feature>
<dbReference type="SUPFAM" id="SSF56784">
    <property type="entry name" value="HAD-like"/>
    <property type="match status" value="1"/>
</dbReference>
<dbReference type="InterPro" id="IPR023298">
    <property type="entry name" value="ATPase_P-typ_TM_dom_sf"/>
</dbReference>
<dbReference type="Pfam" id="PF00690">
    <property type="entry name" value="Cation_ATPase_N"/>
    <property type="match status" value="1"/>
</dbReference>
<dbReference type="InterPro" id="IPR006413">
    <property type="entry name" value="P-type_ATPase_IIA_PMR1"/>
</dbReference>
<dbReference type="GO" id="GO:0005524">
    <property type="term" value="F:ATP binding"/>
    <property type="evidence" value="ECO:0007669"/>
    <property type="project" value="UniProtKB-KW"/>
</dbReference>
<dbReference type="InterPro" id="IPR023214">
    <property type="entry name" value="HAD_sf"/>
</dbReference>
<dbReference type="Gene3D" id="2.70.150.10">
    <property type="entry name" value="Calcium-transporting ATPase, cytoplasmic transduction domain A"/>
    <property type="match status" value="1"/>
</dbReference>
<keyword evidence="2 12" id="KW-0813">Transport</keyword>
<dbReference type="InterPro" id="IPR059000">
    <property type="entry name" value="ATPase_P-type_domA"/>
</dbReference>
<dbReference type="GO" id="GO:0005388">
    <property type="term" value="F:P-type calcium transporter activity"/>
    <property type="evidence" value="ECO:0007669"/>
    <property type="project" value="UniProtKB-EC"/>
</dbReference>
<dbReference type="Gene3D" id="3.40.50.1000">
    <property type="entry name" value="HAD superfamily/HAD-like"/>
    <property type="match status" value="1"/>
</dbReference>
<comment type="caution">
    <text evidence="15">The sequence shown here is derived from an EMBL/GenBank/DDBJ whole genome shotgun (WGS) entry which is preliminary data.</text>
</comment>
<feature type="transmembrane region" description="Helical" evidence="12">
    <location>
        <begin position="696"/>
        <end position="719"/>
    </location>
</feature>
<dbReference type="Pfam" id="PF00122">
    <property type="entry name" value="E1-E2_ATPase"/>
    <property type="match status" value="1"/>
</dbReference>
<evidence type="ECO:0000256" key="3">
    <source>
        <dbReference type="ARBA" id="ARBA00022568"/>
    </source>
</evidence>
<evidence type="ECO:0000256" key="11">
    <source>
        <dbReference type="ARBA" id="ARBA00023136"/>
    </source>
</evidence>
<dbReference type="PRINTS" id="PR00119">
    <property type="entry name" value="CATATPASE"/>
</dbReference>
<dbReference type="PROSITE" id="PS00154">
    <property type="entry name" value="ATPASE_E1_E2"/>
    <property type="match status" value="1"/>
</dbReference>
<feature type="transmembrane region" description="Helical" evidence="12">
    <location>
        <begin position="285"/>
        <end position="311"/>
    </location>
</feature>
<comment type="function">
    <text evidence="12">Catalyzes the hydrolysis of ATP coupled with the transport of calcium.</text>
</comment>
<dbReference type="SUPFAM" id="SSF81653">
    <property type="entry name" value="Calcium ATPase, transduction domain A"/>
    <property type="match status" value="1"/>
</dbReference>
<proteinExistence type="inferred from homology"/>
<dbReference type="OrthoDB" id="3352408at2759"/>
<evidence type="ECO:0000256" key="2">
    <source>
        <dbReference type="ARBA" id="ARBA00022448"/>
    </source>
</evidence>
<dbReference type="InterPro" id="IPR006068">
    <property type="entry name" value="ATPase_P-typ_cation-transptr_C"/>
</dbReference>
<keyword evidence="8" id="KW-1278">Translocase</keyword>
<evidence type="ECO:0000256" key="5">
    <source>
        <dbReference type="ARBA" id="ARBA00022741"/>
    </source>
</evidence>
<feature type="domain" description="Cation-transporting P-type ATPase N-terminal" evidence="14">
    <location>
        <begin position="8"/>
        <end position="83"/>
    </location>
</feature>
<dbReference type="SUPFAM" id="SSF81665">
    <property type="entry name" value="Calcium ATPase, transmembrane domain M"/>
    <property type="match status" value="1"/>
</dbReference>
<evidence type="ECO:0000313" key="16">
    <source>
        <dbReference type="Proteomes" id="UP000187455"/>
    </source>
</evidence>
<dbReference type="InterPro" id="IPR001757">
    <property type="entry name" value="P_typ_ATPase"/>
</dbReference>
<evidence type="ECO:0000256" key="6">
    <source>
        <dbReference type="ARBA" id="ARBA00022837"/>
    </source>
</evidence>
<dbReference type="InterPro" id="IPR036412">
    <property type="entry name" value="HAD-like_sf"/>
</dbReference>
<dbReference type="InterPro" id="IPR044492">
    <property type="entry name" value="P_typ_ATPase_HD_dom"/>
</dbReference>
<dbReference type="SFLD" id="SFLDS00003">
    <property type="entry name" value="Haloacid_Dehalogenase"/>
    <property type="match status" value="1"/>
</dbReference>
<feature type="transmembrane region" description="Helical" evidence="12">
    <location>
        <begin position="62"/>
        <end position="81"/>
    </location>
</feature>
<dbReference type="SFLD" id="SFLDF00027">
    <property type="entry name" value="p-type_atpase"/>
    <property type="match status" value="1"/>
</dbReference>
<dbReference type="PRINTS" id="PR00120">
    <property type="entry name" value="HATPASE"/>
</dbReference>
<feature type="transmembrane region" description="Helical" evidence="12">
    <location>
        <begin position="87"/>
        <end position="103"/>
    </location>
</feature>
<dbReference type="Pfam" id="PF00689">
    <property type="entry name" value="Cation_ATPase_C"/>
    <property type="match status" value="1"/>
</dbReference>
<evidence type="ECO:0000259" key="14">
    <source>
        <dbReference type="SMART" id="SM00831"/>
    </source>
</evidence>
<gene>
    <name evidence="15" type="ORF">AYI68_g865</name>
</gene>
<keyword evidence="6 12" id="KW-0106">Calcium</keyword>
<dbReference type="SFLD" id="SFLDG00002">
    <property type="entry name" value="C1.7:_P-type_atpase_like"/>
    <property type="match status" value="1"/>
</dbReference>
<evidence type="ECO:0000256" key="10">
    <source>
        <dbReference type="ARBA" id="ARBA00023065"/>
    </source>
</evidence>
<dbReference type="Pfam" id="PF13246">
    <property type="entry name" value="Cation_ATPase"/>
    <property type="match status" value="1"/>
</dbReference>
<accession>A0A1R0H707</accession>
<dbReference type="InterPro" id="IPR018303">
    <property type="entry name" value="ATPase_P-typ_P_site"/>
</dbReference>
<feature type="region of interest" description="Disordered" evidence="13">
    <location>
        <begin position="171"/>
        <end position="195"/>
    </location>
</feature>
<dbReference type="EC" id="7.2.2.10" evidence="12"/>
<protein>
    <recommendedName>
        <fullName evidence="12">Calcium-transporting ATPase</fullName>
        <ecNumber evidence="12">7.2.2.10</ecNumber>
    </recommendedName>
</protein>
<evidence type="ECO:0000256" key="1">
    <source>
        <dbReference type="ARBA" id="ARBA00004127"/>
    </source>
</evidence>
<keyword evidence="11 12" id="KW-0472">Membrane</keyword>
<evidence type="ECO:0000256" key="9">
    <source>
        <dbReference type="ARBA" id="ARBA00022989"/>
    </source>
</evidence>
<evidence type="ECO:0000256" key="4">
    <source>
        <dbReference type="ARBA" id="ARBA00022692"/>
    </source>
</evidence>
<feature type="transmembrane region" description="Helical" evidence="12">
    <location>
        <begin position="773"/>
        <end position="796"/>
    </location>
</feature>
<dbReference type="NCBIfam" id="TIGR01522">
    <property type="entry name" value="ATPase-IIA2_Ca"/>
    <property type="match status" value="1"/>
</dbReference>
<reference evidence="15 16" key="1">
    <citation type="journal article" date="2016" name="Mol. Biol. Evol.">
        <title>Genome-Wide Survey of Gut Fungi (Harpellales) Reveals the First Horizontally Transferred Ubiquitin Gene from a Mosquito Host.</title>
        <authorList>
            <person name="Wang Y."/>
            <person name="White M.M."/>
            <person name="Kvist S."/>
            <person name="Moncalvo J.M."/>
        </authorList>
    </citation>
    <scope>NUCLEOTIDE SEQUENCE [LARGE SCALE GENOMIC DNA]</scope>
    <source>
        <strain evidence="15 16">ALG-7-W6</strain>
    </source>
</reference>
<name>A0A1R0H707_9FUNG</name>
<dbReference type="InterPro" id="IPR008250">
    <property type="entry name" value="ATPase_P-typ_transduc_dom_A_sf"/>
</dbReference>
<dbReference type="Proteomes" id="UP000187455">
    <property type="component" value="Unassembled WGS sequence"/>
</dbReference>
<dbReference type="GO" id="GO:0016887">
    <property type="term" value="F:ATP hydrolysis activity"/>
    <property type="evidence" value="ECO:0007669"/>
    <property type="project" value="InterPro"/>
</dbReference>
<evidence type="ECO:0000256" key="7">
    <source>
        <dbReference type="ARBA" id="ARBA00022840"/>
    </source>
</evidence>